<evidence type="ECO:0000256" key="5">
    <source>
        <dbReference type="ARBA" id="ARBA00022597"/>
    </source>
</evidence>
<name>A0A158JE28_9BURK</name>
<keyword evidence="9" id="KW-0406">Ion transport</keyword>
<feature type="domain" description="SLBB" evidence="16">
    <location>
        <begin position="196"/>
        <end position="273"/>
    </location>
</feature>
<keyword evidence="11" id="KW-0472">Membrane</keyword>
<feature type="domain" description="Polysaccharide export protein N-terminal" evidence="15">
    <location>
        <begin position="99"/>
        <end position="189"/>
    </location>
</feature>
<dbReference type="RefSeq" id="WP_082913757.1">
    <property type="nucleotide sequence ID" value="NZ_FCOK02000082.1"/>
</dbReference>
<evidence type="ECO:0000256" key="12">
    <source>
        <dbReference type="ARBA" id="ARBA00023139"/>
    </source>
</evidence>
<dbReference type="InterPro" id="IPR049712">
    <property type="entry name" value="Poly_export"/>
</dbReference>
<evidence type="ECO:0000259" key="15">
    <source>
        <dbReference type="Pfam" id="PF02563"/>
    </source>
</evidence>
<proteinExistence type="inferred from homology"/>
<gene>
    <name evidence="17" type="ORF">AWB69_07645</name>
</gene>
<dbReference type="GO" id="GO:0009279">
    <property type="term" value="C:cell outer membrane"/>
    <property type="evidence" value="ECO:0007669"/>
    <property type="project" value="UniProtKB-SubCell"/>
</dbReference>
<evidence type="ECO:0000256" key="2">
    <source>
        <dbReference type="ARBA" id="ARBA00009450"/>
    </source>
</evidence>
<reference evidence="17 18" key="1">
    <citation type="submission" date="2016-01" db="EMBL/GenBank/DDBJ databases">
        <authorList>
            <person name="Oliw E.H."/>
        </authorList>
    </citation>
    <scope>NUCLEOTIDE SEQUENCE [LARGE SCALE GENOMIC DNA]</scope>
    <source>
        <strain evidence="17">LMG 27134</strain>
    </source>
</reference>
<comment type="similarity">
    <text evidence="2">Belongs to the BexD/CtrA/VexA family.</text>
</comment>
<dbReference type="PANTHER" id="PTHR33619:SF3">
    <property type="entry name" value="POLYSACCHARIDE EXPORT PROTEIN GFCE-RELATED"/>
    <property type="match status" value="1"/>
</dbReference>
<dbReference type="Pfam" id="PF22461">
    <property type="entry name" value="SLBB_2"/>
    <property type="match status" value="2"/>
</dbReference>
<evidence type="ECO:0000256" key="13">
    <source>
        <dbReference type="ARBA" id="ARBA00023237"/>
    </source>
</evidence>
<dbReference type="GO" id="GO:0015288">
    <property type="term" value="F:porin activity"/>
    <property type="evidence" value="ECO:0007669"/>
    <property type="project" value="UniProtKB-KW"/>
</dbReference>
<evidence type="ECO:0000256" key="6">
    <source>
        <dbReference type="ARBA" id="ARBA00022692"/>
    </source>
</evidence>
<dbReference type="InterPro" id="IPR054765">
    <property type="entry name" value="SLBB_dom"/>
</dbReference>
<keyword evidence="5" id="KW-0762">Sugar transport</keyword>
<dbReference type="PANTHER" id="PTHR33619">
    <property type="entry name" value="POLYSACCHARIDE EXPORT PROTEIN GFCE-RELATED"/>
    <property type="match status" value="1"/>
</dbReference>
<evidence type="ECO:0000313" key="17">
    <source>
        <dbReference type="EMBL" id="SAL67114.1"/>
    </source>
</evidence>
<keyword evidence="10" id="KW-0626">Porin</keyword>
<evidence type="ECO:0000256" key="10">
    <source>
        <dbReference type="ARBA" id="ARBA00023114"/>
    </source>
</evidence>
<evidence type="ECO:0000256" key="14">
    <source>
        <dbReference type="ARBA" id="ARBA00023288"/>
    </source>
</evidence>
<keyword evidence="13" id="KW-0998">Cell outer membrane</keyword>
<keyword evidence="6" id="KW-0812">Transmembrane</keyword>
<dbReference type="Proteomes" id="UP000054683">
    <property type="component" value="Unassembled WGS sequence"/>
</dbReference>
<keyword evidence="8" id="KW-0625">Polysaccharide transport</keyword>
<dbReference type="GO" id="GO:0015159">
    <property type="term" value="F:polysaccharide transmembrane transporter activity"/>
    <property type="evidence" value="ECO:0007669"/>
    <property type="project" value="InterPro"/>
</dbReference>
<sequence>MNSQQLSGAAVPNKNSHAVPGTRVALSLAIAAVLSACTLVPGQHMVTPAALPVTTSDNGDVTSDMQIPIKQIDLTLIRQIHADQKTSATAQAQLNLFAKPSGYKLGSGDVLQIVVWDHPELAAALGQPAQNTKPSDAAPGFVVDSEGNIQFPYVTHAIHAAGKTAEQVQREIYTDLSKVFVKPQVTVRVASFRAAQVYVDGDVRAPGAQTINDIPMTLTEAISRSGGFAPTADQSRVTITRNGVAYPVNVAQMMKQGKNPAEIMLQPGDMLHVDSRDDNTVYVMGEVTKPTAVSPLRDGTLTLGEALVQAGQINQDTSNASQLFVVRQATGDSPIIYRLDARSPVSMLLANQFPLESKDVVYVDNSGLVRANRVLNLLLPAINAGLTAAIVTK</sequence>
<evidence type="ECO:0000259" key="16">
    <source>
        <dbReference type="Pfam" id="PF22461"/>
    </source>
</evidence>
<evidence type="ECO:0000256" key="1">
    <source>
        <dbReference type="ARBA" id="ARBA00004571"/>
    </source>
</evidence>
<dbReference type="Pfam" id="PF02563">
    <property type="entry name" value="Poly_export"/>
    <property type="match status" value="1"/>
</dbReference>
<dbReference type="Gene3D" id="3.10.560.10">
    <property type="entry name" value="Outer membrane lipoprotein wza domain like"/>
    <property type="match status" value="2"/>
</dbReference>
<dbReference type="GO" id="GO:0046930">
    <property type="term" value="C:pore complex"/>
    <property type="evidence" value="ECO:0007669"/>
    <property type="project" value="UniProtKB-KW"/>
</dbReference>
<protein>
    <submittedName>
        <fullName evidence="17">Sugar ABC transporter substrate-binding protein</fullName>
    </submittedName>
</protein>
<keyword evidence="14" id="KW-0449">Lipoprotein</keyword>
<organism evidence="17 18">
    <name type="scientific">Caballeronia udeis</name>
    <dbReference type="NCBI Taxonomy" id="1232866"/>
    <lineage>
        <taxon>Bacteria</taxon>
        <taxon>Pseudomonadati</taxon>
        <taxon>Pseudomonadota</taxon>
        <taxon>Betaproteobacteria</taxon>
        <taxon>Burkholderiales</taxon>
        <taxon>Burkholderiaceae</taxon>
        <taxon>Caballeronia</taxon>
    </lineage>
</organism>
<evidence type="ECO:0000313" key="18">
    <source>
        <dbReference type="Proteomes" id="UP000054683"/>
    </source>
</evidence>
<comment type="subcellular location">
    <subcellularLocation>
        <location evidence="1">Cell outer membrane</location>
        <topology evidence="1">Multi-pass membrane protein</topology>
    </subcellularLocation>
</comment>
<keyword evidence="7" id="KW-0732">Signal</keyword>
<evidence type="ECO:0000256" key="7">
    <source>
        <dbReference type="ARBA" id="ARBA00022729"/>
    </source>
</evidence>
<feature type="domain" description="SLBB" evidence="16">
    <location>
        <begin position="280"/>
        <end position="363"/>
    </location>
</feature>
<accession>A0A158JE28</accession>
<dbReference type="GO" id="GO:0006811">
    <property type="term" value="P:monoatomic ion transport"/>
    <property type="evidence" value="ECO:0007669"/>
    <property type="project" value="UniProtKB-KW"/>
</dbReference>
<keyword evidence="4" id="KW-1134">Transmembrane beta strand</keyword>
<dbReference type="AlphaFoldDB" id="A0A158JE28"/>
<evidence type="ECO:0000256" key="11">
    <source>
        <dbReference type="ARBA" id="ARBA00023136"/>
    </source>
</evidence>
<evidence type="ECO:0000256" key="9">
    <source>
        <dbReference type="ARBA" id="ARBA00023065"/>
    </source>
</evidence>
<dbReference type="InterPro" id="IPR003715">
    <property type="entry name" value="Poly_export_N"/>
</dbReference>
<evidence type="ECO:0000256" key="4">
    <source>
        <dbReference type="ARBA" id="ARBA00022452"/>
    </source>
</evidence>
<dbReference type="EMBL" id="FCOK02000082">
    <property type="protein sequence ID" value="SAL67114.1"/>
    <property type="molecule type" value="Genomic_DNA"/>
</dbReference>
<dbReference type="Gene3D" id="3.30.1950.10">
    <property type="entry name" value="wza like domain"/>
    <property type="match status" value="1"/>
</dbReference>
<evidence type="ECO:0000256" key="3">
    <source>
        <dbReference type="ARBA" id="ARBA00022448"/>
    </source>
</evidence>
<dbReference type="OrthoDB" id="9815244at2"/>
<evidence type="ECO:0000256" key="8">
    <source>
        <dbReference type="ARBA" id="ARBA00023047"/>
    </source>
</evidence>
<keyword evidence="12" id="KW-0564">Palmitate</keyword>
<keyword evidence="3" id="KW-0813">Transport</keyword>